<accession>A0A0F9K1D4</accession>
<reference evidence="1" key="1">
    <citation type="journal article" date="2015" name="Nature">
        <title>Complex archaea that bridge the gap between prokaryotes and eukaryotes.</title>
        <authorList>
            <person name="Spang A."/>
            <person name="Saw J.H."/>
            <person name="Jorgensen S.L."/>
            <person name="Zaremba-Niedzwiedzka K."/>
            <person name="Martijn J."/>
            <person name="Lind A.E."/>
            <person name="van Eijk R."/>
            <person name="Schleper C."/>
            <person name="Guy L."/>
            <person name="Ettema T.J."/>
        </authorList>
    </citation>
    <scope>NUCLEOTIDE SEQUENCE</scope>
</reference>
<evidence type="ECO:0000313" key="1">
    <source>
        <dbReference type="EMBL" id="KKM68521.1"/>
    </source>
</evidence>
<name>A0A0F9K1D4_9ZZZZ</name>
<proteinExistence type="predicted"/>
<sequence length="217" mass="24492">MLPRVRSEAVRYAREGETAIEHLTLAHYFRPSKDLYARVTAGYLESQFGGVSSELLWKPVASRLALGAEANYAVKRDFDQRFGFQDYEIATGHLSAYYDFGNGYLGQIDAGRYLAGDYGATFTLDRVFANGWSVGAYATFTDVSFNDFGEGSFDKGLRFTVPLTHVLGQPSNKTYKAVIQPITRDGGARLKVQDRLYDSVRSYHTPEMKDSWGRFWR</sequence>
<dbReference type="AlphaFoldDB" id="A0A0F9K1D4"/>
<protein>
    <submittedName>
        <fullName evidence="1">Uncharacterized protein</fullName>
    </submittedName>
</protein>
<comment type="caution">
    <text evidence="1">The sequence shown here is derived from an EMBL/GenBank/DDBJ whole genome shotgun (WGS) entry which is preliminary data.</text>
</comment>
<dbReference type="EMBL" id="LAZR01010154">
    <property type="protein sequence ID" value="KKM68521.1"/>
    <property type="molecule type" value="Genomic_DNA"/>
</dbReference>
<dbReference type="Pfam" id="PF06082">
    <property type="entry name" value="YjbH"/>
    <property type="match status" value="1"/>
</dbReference>
<dbReference type="InterPro" id="IPR010344">
    <property type="entry name" value="YbjH"/>
</dbReference>
<organism evidence="1">
    <name type="scientific">marine sediment metagenome</name>
    <dbReference type="NCBI Taxonomy" id="412755"/>
    <lineage>
        <taxon>unclassified sequences</taxon>
        <taxon>metagenomes</taxon>
        <taxon>ecological metagenomes</taxon>
    </lineage>
</organism>
<gene>
    <name evidence="1" type="ORF">LCGC14_1460090</name>
</gene>